<dbReference type="Pfam" id="PF04854">
    <property type="entry name" value="DUF624"/>
    <property type="match status" value="1"/>
</dbReference>
<keyword evidence="2" id="KW-0812">Transmembrane</keyword>
<reference evidence="3" key="1">
    <citation type="submission" date="2020-10" db="EMBL/GenBank/DDBJ databases">
        <authorList>
            <person name="Gilroy R."/>
        </authorList>
    </citation>
    <scope>NUCLEOTIDE SEQUENCE</scope>
    <source>
        <strain evidence="3">ChiW13-3771</strain>
    </source>
</reference>
<sequence>MVKVTMSELFNMDNPFWRFMGKIADVIILNLLWIICCIPIITIGPATTATYYVALRLADDQDGYIFKNFFKSFKQNFRQGVIIGVIMTVIGAFFAYDLYLYRQLSGGMIKYLSMIMLGIMILYLFALTYVFPILAKFVNSVKRTIINAFYMSIRHIVATIVMIVIAVVVIAVTIFIFPPLIILGFGLIAFLQSYFLKRIFNFYIEKEEEVEDENENLFMTNAEKRAEEAKELEETTAQDMEKEND</sequence>
<dbReference type="AlphaFoldDB" id="A0A9D1EGT6"/>
<evidence type="ECO:0000313" key="3">
    <source>
        <dbReference type="EMBL" id="HIR89920.1"/>
    </source>
</evidence>
<accession>A0A9D1EGT6</accession>
<feature type="transmembrane region" description="Helical" evidence="2">
    <location>
        <begin position="27"/>
        <end position="55"/>
    </location>
</feature>
<dbReference type="InterPro" id="IPR006938">
    <property type="entry name" value="DUF624"/>
</dbReference>
<feature type="transmembrane region" description="Helical" evidence="2">
    <location>
        <begin position="156"/>
        <end position="174"/>
    </location>
</feature>
<comment type="caution">
    <text evidence="3">The sequence shown here is derived from an EMBL/GenBank/DDBJ whole genome shotgun (WGS) entry which is preliminary data.</text>
</comment>
<organism evidence="3 4">
    <name type="scientific">Candidatus Fimimorpha faecalis</name>
    <dbReference type="NCBI Taxonomy" id="2840824"/>
    <lineage>
        <taxon>Bacteria</taxon>
        <taxon>Bacillati</taxon>
        <taxon>Bacillota</taxon>
        <taxon>Clostridia</taxon>
        <taxon>Eubacteriales</taxon>
        <taxon>Candidatus Fimimorpha</taxon>
    </lineage>
</organism>
<dbReference type="Proteomes" id="UP000824201">
    <property type="component" value="Unassembled WGS sequence"/>
</dbReference>
<evidence type="ECO:0000256" key="1">
    <source>
        <dbReference type="SAM" id="MobiDB-lite"/>
    </source>
</evidence>
<proteinExistence type="predicted"/>
<evidence type="ECO:0000313" key="4">
    <source>
        <dbReference type="Proteomes" id="UP000824201"/>
    </source>
</evidence>
<feature type="transmembrane region" description="Helical" evidence="2">
    <location>
        <begin position="180"/>
        <end position="196"/>
    </location>
</feature>
<feature type="transmembrane region" description="Helical" evidence="2">
    <location>
        <begin position="111"/>
        <end position="135"/>
    </location>
</feature>
<protein>
    <submittedName>
        <fullName evidence="3">DUF624 domain-containing protein</fullName>
    </submittedName>
</protein>
<name>A0A9D1EGT6_9FIRM</name>
<evidence type="ECO:0000256" key="2">
    <source>
        <dbReference type="SAM" id="Phobius"/>
    </source>
</evidence>
<gene>
    <name evidence="3" type="ORF">IAC96_13330</name>
</gene>
<keyword evidence="2" id="KW-0472">Membrane</keyword>
<dbReference type="EMBL" id="DVHN01000189">
    <property type="protein sequence ID" value="HIR89920.1"/>
    <property type="molecule type" value="Genomic_DNA"/>
</dbReference>
<feature type="transmembrane region" description="Helical" evidence="2">
    <location>
        <begin position="76"/>
        <end position="99"/>
    </location>
</feature>
<reference evidence="3" key="2">
    <citation type="journal article" date="2021" name="PeerJ">
        <title>Extensive microbial diversity within the chicken gut microbiome revealed by metagenomics and culture.</title>
        <authorList>
            <person name="Gilroy R."/>
            <person name="Ravi A."/>
            <person name="Getino M."/>
            <person name="Pursley I."/>
            <person name="Horton D.L."/>
            <person name="Alikhan N.F."/>
            <person name="Baker D."/>
            <person name="Gharbi K."/>
            <person name="Hall N."/>
            <person name="Watson M."/>
            <person name="Adriaenssens E.M."/>
            <person name="Foster-Nyarko E."/>
            <person name="Jarju S."/>
            <person name="Secka A."/>
            <person name="Antonio M."/>
            <person name="Oren A."/>
            <person name="Chaudhuri R.R."/>
            <person name="La Ragione R."/>
            <person name="Hildebrand F."/>
            <person name="Pallen M.J."/>
        </authorList>
    </citation>
    <scope>NUCLEOTIDE SEQUENCE</scope>
    <source>
        <strain evidence="3">ChiW13-3771</strain>
    </source>
</reference>
<feature type="region of interest" description="Disordered" evidence="1">
    <location>
        <begin position="225"/>
        <end position="245"/>
    </location>
</feature>
<keyword evidence="2" id="KW-1133">Transmembrane helix</keyword>